<dbReference type="AlphaFoldDB" id="A0A0E9XAM9"/>
<proteinExistence type="predicted"/>
<name>A0A0E9XAM9_ANGAN</name>
<evidence type="ECO:0000313" key="1">
    <source>
        <dbReference type="EMBL" id="JAH99797.1"/>
    </source>
</evidence>
<dbReference type="EMBL" id="GBXM01008780">
    <property type="protein sequence ID" value="JAH99797.1"/>
    <property type="molecule type" value="Transcribed_RNA"/>
</dbReference>
<reference evidence="1" key="2">
    <citation type="journal article" date="2015" name="Fish Shellfish Immunol.">
        <title>Early steps in the European eel (Anguilla anguilla)-Vibrio vulnificus interaction in the gills: Role of the RtxA13 toxin.</title>
        <authorList>
            <person name="Callol A."/>
            <person name="Pajuelo D."/>
            <person name="Ebbesson L."/>
            <person name="Teles M."/>
            <person name="MacKenzie S."/>
            <person name="Amaro C."/>
        </authorList>
    </citation>
    <scope>NUCLEOTIDE SEQUENCE</scope>
</reference>
<accession>A0A0E9XAM9</accession>
<sequence length="26" mass="3172">MYTEYLNNEVYHVSDCTSSIKHPRHF</sequence>
<reference evidence="1" key="1">
    <citation type="submission" date="2014-11" db="EMBL/GenBank/DDBJ databases">
        <authorList>
            <person name="Amaro Gonzalez C."/>
        </authorList>
    </citation>
    <scope>NUCLEOTIDE SEQUENCE</scope>
</reference>
<protein>
    <submittedName>
        <fullName evidence="1">Uncharacterized protein</fullName>
    </submittedName>
</protein>
<organism evidence="1">
    <name type="scientific">Anguilla anguilla</name>
    <name type="common">European freshwater eel</name>
    <name type="synonym">Muraena anguilla</name>
    <dbReference type="NCBI Taxonomy" id="7936"/>
    <lineage>
        <taxon>Eukaryota</taxon>
        <taxon>Metazoa</taxon>
        <taxon>Chordata</taxon>
        <taxon>Craniata</taxon>
        <taxon>Vertebrata</taxon>
        <taxon>Euteleostomi</taxon>
        <taxon>Actinopterygii</taxon>
        <taxon>Neopterygii</taxon>
        <taxon>Teleostei</taxon>
        <taxon>Anguilliformes</taxon>
        <taxon>Anguillidae</taxon>
        <taxon>Anguilla</taxon>
    </lineage>
</organism>